<comment type="subcellular location">
    <subcellularLocation>
        <location evidence="14">Cytoplasm</location>
    </subcellularLocation>
</comment>
<evidence type="ECO:0000256" key="15">
    <source>
        <dbReference type="RuleBase" id="RU004462"/>
    </source>
</evidence>
<dbReference type="SUPFAM" id="SSF55973">
    <property type="entry name" value="S-adenosylmethionine synthetase"/>
    <property type="match status" value="3"/>
</dbReference>
<dbReference type="PIRSF" id="PIRSF000497">
    <property type="entry name" value="MAT"/>
    <property type="match status" value="1"/>
</dbReference>
<keyword evidence="6" id="KW-0554">One-carbon metabolism</keyword>
<evidence type="ECO:0000256" key="12">
    <source>
        <dbReference type="ARBA" id="ARBA00022958"/>
    </source>
</evidence>
<keyword evidence="9" id="KW-0547">Nucleotide-binding</keyword>
<dbReference type="OrthoDB" id="9801686at2"/>
<evidence type="ECO:0000256" key="2">
    <source>
        <dbReference type="ARBA" id="ARBA00001958"/>
    </source>
</evidence>
<evidence type="ECO:0000259" key="17">
    <source>
        <dbReference type="Pfam" id="PF02772"/>
    </source>
</evidence>
<protein>
    <recommendedName>
        <fullName evidence="5 13">Methionine adenosyltransferase</fullName>
        <ecNumber evidence="5 13">2.5.1.6</ecNumber>
    </recommendedName>
</protein>
<dbReference type="GO" id="GO:0046872">
    <property type="term" value="F:metal ion binding"/>
    <property type="evidence" value="ECO:0007669"/>
    <property type="project" value="UniProtKB-KW"/>
</dbReference>
<dbReference type="Gene3D" id="3.30.300.10">
    <property type="match status" value="3"/>
</dbReference>
<keyword evidence="20" id="KW-1185">Reference proteome</keyword>
<reference evidence="20" key="1">
    <citation type="submission" date="2017-02" db="EMBL/GenBank/DDBJ databases">
        <authorList>
            <person name="Varghese N."/>
            <person name="Submissions S."/>
        </authorList>
    </citation>
    <scope>NUCLEOTIDE SEQUENCE [LARGE SCALE GENOMIC DNA]</scope>
    <source>
        <strain evidence="20">ATCC 27094</strain>
    </source>
</reference>
<keyword evidence="10" id="KW-0067">ATP-binding</keyword>
<dbReference type="EMBL" id="FUWJ01000004">
    <property type="protein sequence ID" value="SKA10973.1"/>
    <property type="molecule type" value="Genomic_DNA"/>
</dbReference>
<dbReference type="Pfam" id="PF00438">
    <property type="entry name" value="S-AdoMet_synt_N"/>
    <property type="match status" value="1"/>
</dbReference>
<dbReference type="PROSITE" id="PS00377">
    <property type="entry name" value="ADOMET_SYNTHASE_2"/>
    <property type="match status" value="1"/>
</dbReference>
<evidence type="ECO:0000313" key="19">
    <source>
        <dbReference type="EMBL" id="SKA10973.1"/>
    </source>
</evidence>
<evidence type="ECO:0000256" key="13">
    <source>
        <dbReference type="NCBIfam" id="TIGR01034"/>
    </source>
</evidence>
<evidence type="ECO:0000256" key="9">
    <source>
        <dbReference type="ARBA" id="ARBA00022741"/>
    </source>
</evidence>
<evidence type="ECO:0000256" key="1">
    <source>
        <dbReference type="ARBA" id="ARBA00001946"/>
    </source>
</evidence>
<feature type="domain" description="S-adenosylmethionine synthetase N-terminal" evidence="16">
    <location>
        <begin position="6"/>
        <end position="124"/>
    </location>
</feature>
<dbReference type="AlphaFoldDB" id="A0A1T4R4T8"/>
<dbReference type="PROSITE" id="PS00376">
    <property type="entry name" value="ADOMET_SYNTHASE_1"/>
    <property type="match status" value="1"/>
</dbReference>
<keyword evidence="7 19" id="KW-0808">Transferase</keyword>
<evidence type="ECO:0000256" key="6">
    <source>
        <dbReference type="ARBA" id="ARBA00022563"/>
    </source>
</evidence>
<dbReference type="InterPro" id="IPR022636">
    <property type="entry name" value="S-AdoMet_synthetase_sfam"/>
</dbReference>
<dbReference type="STRING" id="225324.SAMN02745126_03588"/>
<name>A0A1T4R4T8_9HYPH</name>
<dbReference type="PANTHER" id="PTHR11964">
    <property type="entry name" value="S-ADENOSYLMETHIONINE SYNTHETASE"/>
    <property type="match status" value="1"/>
</dbReference>
<comment type="pathway">
    <text evidence="3">Amino-acid biosynthesis; S-adenosyl-L-methionine biosynthesis; S-adenosyl-L-methionine from L-methionine: step 1/1.</text>
</comment>
<dbReference type="GO" id="GO:0005737">
    <property type="term" value="C:cytoplasm"/>
    <property type="evidence" value="ECO:0007669"/>
    <property type="project" value="UniProtKB-SubCell"/>
</dbReference>
<comment type="cofactor">
    <cofactor evidence="2">
        <name>K(+)</name>
        <dbReference type="ChEBI" id="CHEBI:29103"/>
    </cofactor>
</comment>
<dbReference type="UniPathway" id="UPA00315">
    <property type="reaction ID" value="UER00080"/>
</dbReference>
<sequence>MTLKDYIFTSESVSEGHPDKVCDQISDAILDAFIANDVKLGIADDSHANTRLGCETLATTNKIVIAGEGRASEPFMRKYDKHTVVNREALAQIARDVVRDIGYDQDGFSYHGADVEVLLHGQSPDIAMGVNAKKMKGNLGEQEGAGDQGLMFGFACRDSEEYEKNSFMPAPIYFSHKILEVLSQARRSGELPDLQPDAKSQVTVRYVDGKAVGAVKVVVSTQHREETAKGKKYNSAMVREMIAPYVEKSLPGGWMPKKAADFFVNPTGNFVVGGPDGDCGLTGRKIIVDTYGGYAPHGGGAFSGKDPTKVDRSAAYAARYLAKNVVAAGLADRCLIQVAYAIGVADPMSLYVNTEGTGKVDERKLEKVLADLFPLRPTNIRRGLQLNRPIYRRTAAYGHFGRKPDRDGGFSWERLDLVPELKRAFSAR</sequence>
<evidence type="ECO:0000256" key="5">
    <source>
        <dbReference type="ARBA" id="ARBA00012828"/>
    </source>
</evidence>
<evidence type="ECO:0000256" key="14">
    <source>
        <dbReference type="RuleBase" id="RU000542"/>
    </source>
</evidence>
<dbReference type="Proteomes" id="UP000190092">
    <property type="component" value="Unassembled WGS sequence"/>
</dbReference>
<keyword evidence="11 14" id="KW-0460">Magnesium</keyword>
<comment type="subunit">
    <text evidence="14">Homotetramer.</text>
</comment>
<dbReference type="InterPro" id="IPR022629">
    <property type="entry name" value="S-AdoMet_synt_central"/>
</dbReference>
<dbReference type="Pfam" id="PF02773">
    <property type="entry name" value="S-AdoMet_synt_C"/>
    <property type="match status" value="1"/>
</dbReference>
<evidence type="ECO:0000256" key="8">
    <source>
        <dbReference type="ARBA" id="ARBA00022723"/>
    </source>
</evidence>
<keyword evidence="12 14" id="KW-0630">Potassium</keyword>
<comment type="cofactor">
    <cofactor evidence="1">
        <name>Mg(2+)</name>
        <dbReference type="ChEBI" id="CHEBI:18420"/>
    </cofactor>
</comment>
<dbReference type="GO" id="GO:0004478">
    <property type="term" value="F:methionine adenosyltransferase activity"/>
    <property type="evidence" value="ECO:0007669"/>
    <property type="project" value="UniProtKB-UniRule"/>
</dbReference>
<dbReference type="NCBIfam" id="TIGR01034">
    <property type="entry name" value="metK"/>
    <property type="match status" value="1"/>
</dbReference>
<organism evidence="19 20">
    <name type="scientific">Enhydrobacter aerosaccus</name>
    <dbReference type="NCBI Taxonomy" id="225324"/>
    <lineage>
        <taxon>Bacteria</taxon>
        <taxon>Pseudomonadati</taxon>
        <taxon>Pseudomonadota</taxon>
        <taxon>Alphaproteobacteria</taxon>
        <taxon>Hyphomicrobiales</taxon>
        <taxon>Enhydrobacter</taxon>
    </lineage>
</organism>
<evidence type="ECO:0000256" key="4">
    <source>
        <dbReference type="ARBA" id="ARBA00009685"/>
    </source>
</evidence>
<evidence type="ECO:0000256" key="3">
    <source>
        <dbReference type="ARBA" id="ARBA00005224"/>
    </source>
</evidence>
<evidence type="ECO:0000259" key="18">
    <source>
        <dbReference type="Pfam" id="PF02773"/>
    </source>
</evidence>
<dbReference type="GO" id="GO:0006556">
    <property type="term" value="P:S-adenosylmethionine biosynthetic process"/>
    <property type="evidence" value="ECO:0007669"/>
    <property type="project" value="UniProtKB-UniRule"/>
</dbReference>
<dbReference type="Pfam" id="PF02772">
    <property type="entry name" value="S-AdoMet_synt_M"/>
    <property type="match status" value="1"/>
</dbReference>
<gene>
    <name evidence="19" type="ORF">SAMN02745126_03588</name>
</gene>
<accession>A0A1T4R4T8</accession>
<evidence type="ECO:0000256" key="7">
    <source>
        <dbReference type="ARBA" id="ARBA00022679"/>
    </source>
</evidence>
<evidence type="ECO:0000259" key="16">
    <source>
        <dbReference type="Pfam" id="PF00438"/>
    </source>
</evidence>
<keyword evidence="8 14" id="KW-0479">Metal-binding</keyword>
<proteinExistence type="inferred from homology"/>
<feature type="domain" description="S-adenosylmethionine synthetase central" evidence="17">
    <location>
        <begin position="142"/>
        <end position="270"/>
    </location>
</feature>
<dbReference type="InterPro" id="IPR022630">
    <property type="entry name" value="S-AdoMet_synt_C"/>
</dbReference>
<feature type="domain" description="S-adenosylmethionine synthetase C-terminal" evidence="18">
    <location>
        <begin position="272"/>
        <end position="414"/>
    </location>
</feature>
<dbReference type="GO" id="GO:0006730">
    <property type="term" value="P:one-carbon metabolic process"/>
    <property type="evidence" value="ECO:0007669"/>
    <property type="project" value="UniProtKB-KW"/>
</dbReference>
<dbReference type="InterPro" id="IPR022631">
    <property type="entry name" value="ADOMET_SYNTHASE_CS"/>
</dbReference>
<dbReference type="GO" id="GO:0005524">
    <property type="term" value="F:ATP binding"/>
    <property type="evidence" value="ECO:0007669"/>
    <property type="project" value="UniProtKB-KW"/>
</dbReference>
<comment type="similarity">
    <text evidence="4 15">Belongs to the AdoMet synthase family.</text>
</comment>
<dbReference type="RefSeq" id="WP_085935278.1">
    <property type="nucleotide sequence ID" value="NZ_FUWJ01000004.1"/>
</dbReference>
<evidence type="ECO:0000256" key="10">
    <source>
        <dbReference type="ARBA" id="ARBA00022840"/>
    </source>
</evidence>
<dbReference type="InterPro" id="IPR022628">
    <property type="entry name" value="S-AdoMet_synt_N"/>
</dbReference>
<dbReference type="InterPro" id="IPR002133">
    <property type="entry name" value="S-AdoMet_synthetase"/>
</dbReference>
<dbReference type="CDD" id="cd18079">
    <property type="entry name" value="S-AdoMet_synt"/>
    <property type="match status" value="1"/>
</dbReference>
<dbReference type="EC" id="2.5.1.6" evidence="5 13"/>
<evidence type="ECO:0000313" key="20">
    <source>
        <dbReference type="Proteomes" id="UP000190092"/>
    </source>
</evidence>
<evidence type="ECO:0000256" key="11">
    <source>
        <dbReference type="ARBA" id="ARBA00022842"/>
    </source>
</evidence>